<keyword evidence="3" id="KW-1185">Reference proteome</keyword>
<gene>
    <name evidence="2" type="ORF">AOZ06_31780</name>
</gene>
<dbReference type="SUPFAM" id="SSF109854">
    <property type="entry name" value="DinB/YfiT-like putative metalloenzymes"/>
    <property type="match status" value="1"/>
</dbReference>
<proteinExistence type="predicted"/>
<evidence type="ECO:0000313" key="3">
    <source>
        <dbReference type="Proteomes" id="UP000063699"/>
    </source>
</evidence>
<dbReference type="SUPFAM" id="SSF55718">
    <property type="entry name" value="SCP-like"/>
    <property type="match status" value="1"/>
</dbReference>
<dbReference type="InterPro" id="IPR017517">
    <property type="entry name" value="Maleyloyr_isom"/>
</dbReference>
<dbReference type="InterPro" id="IPR024344">
    <property type="entry name" value="MDMPI_metal-binding"/>
</dbReference>
<dbReference type="InterPro" id="IPR036527">
    <property type="entry name" value="SCP2_sterol-bd_dom_sf"/>
</dbReference>
<dbReference type="InterPro" id="IPR034660">
    <property type="entry name" value="DinB/YfiT-like"/>
</dbReference>
<dbReference type="Pfam" id="PF11716">
    <property type="entry name" value="MDMPI_N"/>
    <property type="match status" value="1"/>
</dbReference>
<name>A0A0N9I5C3_9PSEU</name>
<organism evidence="2 3">
    <name type="scientific">Kibdelosporangium phytohabitans</name>
    <dbReference type="NCBI Taxonomy" id="860235"/>
    <lineage>
        <taxon>Bacteria</taxon>
        <taxon>Bacillati</taxon>
        <taxon>Actinomycetota</taxon>
        <taxon>Actinomycetes</taxon>
        <taxon>Pseudonocardiales</taxon>
        <taxon>Pseudonocardiaceae</taxon>
        <taxon>Kibdelosporangium</taxon>
    </lineage>
</organism>
<feature type="domain" description="Mycothiol-dependent maleylpyruvate isomerase metal-binding" evidence="1">
    <location>
        <begin position="9"/>
        <end position="142"/>
    </location>
</feature>
<dbReference type="EMBL" id="CP012752">
    <property type="protein sequence ID" value="ALG10857.1"/>
    <property type="molecule type" value="Genomic_DNA"/>
</dbReference>
<dbReference type="RefSeq" id="WP_054292759.1">
    <property type="nucleotide sequence ID" value="NZ_CP012752.1"/>
</dbReference>
<dbReference type="GO" id="GO:0046872">
    <property type="term" value="F:metal ion binding"/>
    <property type="evidence" value="ECO:0007669"/>
    <property type="project" value="InterPro"/>
</dbReference>
<protein>
    <recommendedName>
        <fullName evidence="1">Mycothiol-dependent maleylpyruvate isomerase metal-binding domain-containing protein</fullName>
    </recommendedName>
</protein>
<evidence type="ECO:0000313" key="2">
    <source>
        <dbReference type="EMBL" id="ALG10857.1"/>
    </source>
</evidence>
<dbReference type="OrthoDB" id="5118203at2"/>
<dbReference type="STRING" id="860235.AOZ06_31780"/>
<dbReference type="Gene3D" id="1.20.120.450">
    <property type="entry name" value="dinb family like domain"/>
    <property type="match status" value="1"/>
</dbReference>
<accession>A0A0N9I5C3</accession>
<dbReference type="Proteomes" id="UP000063699">
    <property type="component" value="Chromosome"/>
</dbReference>
<sequence length="218" mass="23093">MPVRIPEVAAGHVRLATLLTGLTDAAARADSALPGWSRGHVLTHLAELARALTRQVEHALDGKLVDMYDGGQDGRAAAIAKGAGRPARDLADDVVRSAQELETAWSAVGPADWRRPVAYRDGALVDIVLARWREVEIHSADLLLGPVTWSAEFSGYLIGFLATRVPPGTSLVLPGRVVGTGRPVRVTGELADVAAWLAGRSYAGDVSCGEEVRLGPWP</sequence>
<evidence type="ECO:0000259" key="1">
    <source>
        <dbReference type="Pfam" id="PF11716"/>
    </source>
</evidence>
<dbReference type="KEGG" id="kphy:AOZ06_31780"/>
<dbReference type="NCBIfam" id="TIGR03083">
    <property type="entry name" value="maleylpyruvate isomerase family mycothiol-dependent enzyme"/>
    <property type="match status" value="1"/>
</dbReference>
<dbReference type="AlphaFoldDB" id="A0A0N9I5C3"/>
<reference evidence="2 3" key="1">
    <citation type="submission" date="2015-07" db="EMBL/GenBank/DDBJ databases">
        <title>Genome sequencing of Kibdelosporangium phytohabitans.</title>
        <authorList>
            <person name="Qin S."/>
            <person name="Xing K."/>
        </authorList>
    </citation>
    <scope>NUCLEOTIDE SEQUENCE [LARGE SCALE GENOMIC DNA]</scope>
    <source>
        <strain evidence="2 3">KLBMP1111</strain>
    </source>
</reference>